<accession>A0A7H1MBD1</accession>
<keyword evidence="3" id="KW-1185">Reference proteome</keyword>
<dbReference type="RefSeq" id="WP_187000345.1">
    <property type="nucleotide sequence ID" value="NZ_CP060414.2"/>
</dbReference>
<gene>
    <name evidence="2" type="ORF">H7A79_2153</name>
</gene>
<feature type="region of interest" description="Disordered" evidence="1">
    <location>
        <begin position="379"/>
        <end position="435"/>
    </location>
</feature>
<dbReference type="Gene3D" id="1.10.490.30">
    <property type="entry name" value="Colicin"/>
    <property type="match status" value="1"/>
</dbReference>
<proteinExistence type="predicted"/>
<sequence length="435" mass="45134">MAETLSATPAETANTANDTSEIAAQPQNPNPLNQSIGAAGNAAALAQSAVANPHQAFLAEAEKFKNSASLKHDLASGFSQTIIEFEQGHIYDERRAYYAGNREALNEAVEKNRTDAAELTQKQGEAAGKAYLLGGIAKITGTLGNLADAYELGDRISKASENGNWDPVAAQVAKIAASAAAVSGSATLAGGLGADLMVWGAPVGAVTAITIPGGVILTYFALEGVDALDKAISGANRFDFGNGHAENTDLVVFGNHSHSGDTKLAAKSVTLIGSHRFENLEIDSEDLAVIGDIDSNGKLILNAENTHISNGREITADFPQQVSEHPAGENGAEAAAETPVETPVEIPAETPAETPAPAAEAAALQIPGLLEKAGFDWDSAETEPQGQDDLSSHYQPPTGQPGLSLSEEPVLPENPAYPDILQPEIQTPIQENPII</sequence>
<dbReference type="Proteomes" id="UP000516412">
    <property type="component" value="Chromosome"/>
</dbReference>
<reference evidence="2" key="1">
    <citation type="submission" date="2024-06" db="EMBL/GenBank/DDBJ databases">
        <title>Complete Genome Sequence of mouse commensal type strain Neisseria musculi.</title>
        <authorList>
            <person name="Thapa E."/>
            <person name="Aluvathingal J."/>
            <person name="Nadendla S."/>
            <person name="Mehta A."/>
            <person name="Tettelin H."/>
            <person name="Weyand N.J."/>
        </authorList>
    </citation>
    <scope>NUCLEOTIDE SEQUENCE</scope>
    <source>
        <strain evidence="2">NW831</strain>
    </source>
</reference>
<organism evidence="2 3">
    <name type="scientific">Neisseria musculi</name>
    <dbReference type="NCBI Taxonomy" id="1815583"/>
    <lineage>
        <taxon>Bacteria</taxon>
        <taxon>Pseudomonadati</taxon>
        <taxon>Pseudomonadota</taxon>
        <taxon>Betaproteobacteria</taxon>
        <taxon>Neisseriales</taxon>
        <taxon>Neisseriaceae</taxon>
        <taxon>Neisseria</taxon>
    </lineage>
</organism>
<dbReference type="InterPro" id="IPR038283">
    <property type="entry name" value="Channel_colicin_C_sf"/>
</dbReference>
<feature type="region of interest" description="Disordered" evidence="1">
    <location>
        <begin position="1"/>
        <end position="36"/>
    </location>
</feature>
<feature type="compositionally biased region" description="Polar residues" evidence="1">
    <location>
        <begin position="424"/>
        <end position="435"/>
    </location>
</feature>
<dbReference type="EMBL" id="CP060414">
    <property type="protein sequence ID" value="QNT58946.1"/>
    <property type="molecule type" value="Genomic_DNA"/>
</dbReference>
<dbReference type="SUPFAM" id="SSF56837">
    <property type="entry name" value="Colicin"/>
    <property type="match status" value="1"/>
</dbReference>
<dbReference type="KEGG" id="nmus:H7A79_2153"/>
<protein>
    <submittedName>
        <fullName evidence="2">Colicin pore forming domain protein</fullName>
    </submittedName>
</protein>
<feature type="compositionally biased region" description="Low complexity" evidence="1">
    <location>
        <begin position="328"/>
        <end position="342"/>
    </location>
</feature>
<feature type="compositionally biased region" description="Polar residues" evidence="1">
    <location>
        <begin position="382"/>
        <end position="403"/>
    </location>
</feature>
<evidence type="ECO:0000313" key="2">
    <source>
        <dbReference type="EMBL" id="QNT58946.1"/>
    </source>
</evidence>
<evidence type="ECO:0000313" key="3">
    <source>
        <dbReference type="Proteomes" id="UP000516412"/>
    </source>
</evidence>
<feature type="region of interest" description="Disordered" evidence="1">
    <location>
        <begin position="322"/>
        <end position="342"/>
    </location>
</feature>
<evidence type="ECO:0000256" key="1">
    <source>
        <dbReference type="SAM" id="MobiDB-lite"/>
    </source>
</evidence>
<dbReference type="AlphaFoldDB" id="A0A7H1MBD1"/>
<name>A0A7H1MBD1_9NEIS</name>